<dbReference type="AlphaFoldDB" id="A0A6A6QBC7"/>
<name>A0A6A6QBC7_9PEZI</name>
<organism evidence="1 2">
    <name type="scientific">Lophium mytilinum</name>
    <dbReference type="NCBI Taxonomy" id="390894"/>
    <lineage>
        <taxon>Eukaryota</taxon>
        <taxon>Fungi</taxon>
        <taxon>Dikarya</taxon>
        <taxon>Ascomycota</taxon>
        <taxon>Pezizomycotina</taxon>
        <taxon>Dothideomycetes</taxon>
        <taxon>Pleosporomycetidae</taxon>
        <taxon>Mytilinidiales</taxon>
        <taxon>Mytilinidiaceae</taxon>
        <taxon>Lophium</taxon>
    </lineage>
</organism>
<proteinExistence type="predicted"/>
<dbReference type="EMBL" id="MU004198">
    <property type="protein sequence ID" value="KAF2489778.1"/>
    <property type="molecule type" value="Genomic_DNA"/>
</dbReference>
<accession>A0A6A6QBC7</accession>
<sequence>MCIAEYYRILNPSYCHDRPNHGHFVRITFCSIKMRNNLDIGCTDPTSLWILLEDVTQNEANSYYNFDFPQGDALANGCNNYDPEVFKNTRFEKAQYNTHGEKETNRAMVRPYCPLCSAAKAAAAKAVADAAAEDAAAEDAAAWSDGEDTAEEE</sequence>
<gene>
    <name evidence="1" type="ORF">BU16DRAFT_566880</name>
</gene>
<evidence type="ECO:0000313" key="2">
    <source>
        <dbReference type="Proteomes" id="UP000799750"/>
    </source>
</evidence>
<keyword evidence="2" id="KW-1185">Reference proteome</keyword>
<reference evidence="1" key="1">
    <citation type="journal article" date="2020" name="Stud. Mycol.">
        <title>101 Dothideomycetes genomes: a test case for predicting lifestyles and emergence of pathogens.</title>
        <authorList>
            <person name="Haridas S."/>
            <person name="Albert R."/>
            <person name="Binder M."/>
            <person name="Bloem J."/>
            <person name="Labutti K."/>
            <person name="Salamov A."/>
            <person name="Andreopoulos B."/>
            <person name="Baker S."/>
            <person name="Barry K."/>
            <person name="Bills G."/>
            <person name="Bluhm B."/>
            <person name="Cannon C."/>
            <person name="Castanera R."/>
            <person name="Culley D."/>
            <person name="Daum C."/>
            <person name="Ezra D."/>
            <person name="Gonzalez J."/>
            <person name="Henrissat B."/>
            <person name="Kuo A."/>
            <person name="Liang C."/>
            <person name="Lipzen A."/>
            <person name="Lutzoni F."/>
            <person name="Magnuson J."/>
            <person name="Mondo S."/>
            <person name="Nolan M."/>
            <person name="Ohm R."/>
            <person name="Pangilinan J."/>
            <person name="Park H.-J."/>
            <person name="Ramirez L."/>
            <person name="Alfaro M."/>
            <person name="Sun H."/>
            <person name="Tritt A."/>
            <person name="Yoshinaga Y."/>
            <person name="Zwiers L.-H."/>
            <person name="Turgeon B."/>
            <person name="Goodwin S."/>
            <person name="Spatafora J."/>
            <person name="Crous P."/>
            <person name="Grigoriev I."/>
        </authorList>
    </citation>
    <scope>NUCLEOTIDE SEQUENCE</scope>
    <source>
        <strain evidence="1">CBS 269.34</strain>
    </source>
</reference>
<dbReference type="Proteomes" id="UP000799750">
    <property type="component" value="Unassembled WGS sequence"/>
</dbReference>
<evidence type="ECO:0000313" key="1">
    <source>
        <dbReference type="EMBL" id="KAF2489778.1"/>
    </source>
</evidence>
<protein>
    <submittedName>
        <fullName evidence="1">Uncharacterized protein</fullName>
    </submittedName>
</protein>